<proteinExistence type="predicted"/>
<dbReference type="EMBL" id="CAIX01000213">
    <property type="protein sequence ID" value="CCI48287.1"/>
    <property type="molecule type" value="Genomic_DNA"/>
</dbReference>
<evidence type="ECO:0008006" key="4">
    <source>
        <dbReference type="Google" id="ProtNLM"/>
    </source>
</evidence>
<protein>
    <recommendedName>
        <fullName evidence="4">RxLR effector protein</fullName>
    </recommendedName>
</protein>
<feature type="chain" id="PRO_5001532594" description="RxLR effector protein" evidence="1">
    <location>
        <begin position="28"/>
        <end position="151"/>
    </location>
</feature>
<gene>
    <name evidence="2" type="ORF">BN9_093600</name>
</gene>
<reference evidence="2 3" key="1">
    <citation type="submission" date="2012-05" db="EMBL/GenBank/DDBJ databases">
        <title>Recombination and specialization in a pathogen metapopulation.</title>
        <authorList>
            <person name="Gardiner A."/>
            <person name="Kemen E."/>
            <person name="Schultz-Larsen T."/>
            <person name="MacLean D."/>
            <person name="Van Oosterhout C."/>
            <person name="Jones J.D.G."/>
        </authorList>
    </citation>
    <scope>NUCLEOTIDE SEQUENCE [LARGE SCALE GENOMIC DNA]</scope>
    <source>
        <strain evidence="2 3">Ac Nc2</strain>
    </source>
</reference>
<evidence type="ECO:0000313" key="2">
    <source>
        <dbReference type="EMBL" id="CCI48287.1"/>
    </source>
</evidence>
<dbReference type="AlphaFoldDB" id="A0A024GPK5"/>
<keyword evidence="1" id="KW-0732">Signal</keyword>
<name>A0A024GPK5_9STRA</name>
<comment type="caution">
    <text evidence="2">The sequence shown here is derived from an EMBL/GenBank/DDBJ whole genome shotgun (WGS) entry which is preliminary data.</text>
</comment>
<dbReference type="Proteomes" id="UP000053237">
    <property type="component" value="Unassembled WGS sequence"/>
</dbReference>
<feature type="signal peptide" evidence="1">
    <location>
        <begin position="1"/>
        <end position="27"/>
    </location>
</feature>
<sequence length="151" mass="16787">MKTPLVSPPNLLLLSAVALIRGGEVNAYPGSSSQQPTGGHVEPKVPMNLHLNSALLSGYSRTGKITVSQYRKKGDFGKRRTNCEDQHENALVDINSQVHPAYRLRSPAEGRKFLPITKILAMHKQKVRPTAIKEGITRVECRSEKSRRSYK</sequence>
<organism evidence="2 3">
    <name type="scientific">Albugo candida</name>
    <dbReference type="NCBI Taxonomy" id="65357"/>
    <lineage>
        <taxon>Eukaryota</taxon>
        <taxon>Sar</taxon>
        <taxon>Stramenopiles</taxon>
        <taxon>Oomycota</taxon>
        <taxon>Peronosporomycetes</taxon>
        <taxon>Albuginales</taxon>
        <taxon>Albuginaceae</taxon>
        <taxon>Albugo</taxon>
    </lineage>
</organism>
<keyword evidence="3" id="KW-1185">Reference proteome</keyword>
<dbReference type="InParanoid" id="A0A024GPK5"/>
<evidence type="ECO:0000256" key="1">
    <source>
        <dbReference type="SAM" id="SignalP"/>
    </source>
</evidence>
<evidence type="ECO:0000313" key="3">
    <source>
        <dbReference type="Proteomes" id="UP000053237"/>
    </source>
</evidence>
<accession>A0A024GPK5</accession>